<dbReference type="AlphaFoldDB" id="A0A7W4NXN7"/>
<keyword evidence="2" id="KW-1185">Reference proteome</keyword>
<dbReference type="EMBL" id="JABEQD010000015">
    <property type="protein sequence ID" value="MBB2169932.1"/>
    <property type="molecule type" value="Genomic_DNA"/>
</dbReference>
<dbReference type="Proteomes" id="UP000559860">
    <property type="component" value="Unassembled WGS sequence"/>
</dbReference>
<evidence type="ECO:0000313" key="1">
    <source>
        <dbReference type="EMBL" id="MBB2169932.1"/>
    </source>
</evidence>
<evidence type="ECO:0000313" key="2">
    <source>
        <dbReference type="Proteomes" id="UP000559860"/>
    </source>
</evidence>
<organism evidence="1 2">
    <name type="scientific">Gluconacetobacter aggeris</name>
    <dbReference type="NCBI Taxonomy" id="1286186"/>
    <lineage>
        <taxon>Bacteria</taxon>
        <taxon>Pseudomonadati</taxon>
        <taxon>Pseudomonadota</taxon>
        <taxon>Alphaproteobacteria</taxon>
        <taxon>Acetobacterales</taxon>
        <taxon>Acetobacteraceae</taxon>
        <taxon>Gluconacetobacter</taxon>
    </lineage>
</organism>
<reference evidence="1 2" key="1">
    <citation type="submission" date="2020-04" db="EMBL/GenBank/DDBJ databases">
        <title>Description of novel Gluconacetobacter.</title>
        <authorList>
            <person name="Sombolestani A."/>
        </authorList>
    </citation>
    <scope>NUCLEOTIDE SEQUENCE [LARGE SCALE GENOMIC DNA]</scope>
    <source>
        <strain evidence="1 2">LMG 27801</strain>
    </source>
</reference>
<proteinExistence type="predicted"/>
<accession>A0A7W4NXN7</accession>
<gene>
    <name evidence="1" type="ORF">HLH36_16530</name>
</gene>
<name>A0A7W4NXN7_9PROT</name>
<protein>
    <submittedName>
        <fullName evidence="1">Uncharacterized protein</fullName>
    </submittedName>
</protein>
<comment type="caution">
    <text evidence="1">The sequence shown here is derived from an EMBL/GenBank/DDBJ whole genome shotgun (WGS) entry which is preliminary data.</text>
</comment>
<sequence length="77" mass="8746">MESQTLASVDVNEDIWRDLSTLEQFGDAARDTLAAGIPIYYRADDTPTEMLIKEYPDGHRELVRYNRAGDEVIRALS</sequence>